<evidence type="ECO:0000256" key="2">
    <source>
        <dbReference type="ARBA" id="ARBA00022692"/>
    </source>
</evidence>
<dbReference type="PIRSF" id="PIRSF006060">
    <property type="entry name" value="AA_transporter"/>
    <property type="match status" value="1"/>
</dbReference>
<dbReference type="PROSITE" id="PS50267">
    <property type="entry name" value="NA_NEUROTRAN_SYMP_3"/>
    <property type="match status" value="1"/>
</dbReference>
<dbReference type="Pfam" id="PF00324">
    <property type="entry name" value="AA_permease"/>
    <property type="match status" value="1"/>
</dbReference>
<name>A0A2R6AG76_9ARCH</name>
<feature type="transmembrane region" description="Helical" evidence="5">
    <location>
        <begin position="61"/>
        <end position="82"/>
    </location>
</feature>
<dbReference type="InterPro" id="IPR050367">
    <property type="entry name" value="APC_superfamily"/>
</dbReference>
<keyword evidence="4 5" id="KW-0472">Membrane</keyword>
<evidence type="ECO:0000256" key="5">
    <source>
        <dbReference type="SAM" id="Phobius"/>
    </source>
</evidence>
<dbReference type="Gene3D" id="1.20.1740.10">
    <property type="entry name" value="Amino acid/polyamine transporter I"/>
    <property type="match status" value="1"/>
</dbReference>
<organism evidence="7 8">
    <name type="scientific">Candidatus Marsarchaeota G1 archaeon BE_D</name>
    <dbReference type="NCBI Taxonomy" id="1978156"/>
    <lineage>
        <taxon>Archaea</taxon>
        <taxon>Candidatus Marsarchaeota</taxon>
        <taxon>Candidatus Marsarchaeota group 1</taxon>
    </lineage>
</organism>
<feature type="transmembrane region" description="Helical" evidence="5">
    <location>
        <begin position="103"/>
        <end position="127"/>
    </location>
</feature>
<dbReference type="EMBL" id="NEXD01000033">
    <property type="protein sequence ID" value="PSN85400.1"/>
    <property type="molecule type" value="Genomic_DNA"/>
</dbReference>
<reference evidence="7 8" key="1">
    <citation type="submission" date="2017-04" db="EMBL/GenBank/DDBJ databases">
        <title>Novel microbial lineages endemic to geothermal iron-oxide mats fill important gaps in the evolutionary history of Archaea.</title>
        <authorList>
            <person name="Jay Z.J."/>
            <person name="Beam J.P."/>
            <person name="Dlakic M."/>
            <person name="Rusch D.B."/>
            <person name="Kozubal M.A."/>
            <person name="Inskeep W.P."/>
        </authorList>
    </citation>
    <scope>NUCLEOTIDE SEQUENCE [LARGE SCALE GENOMIC DNA]</scope>
    <source>
        <strain evidence="7">BE_D</strain>
    </source>
</reference>
<feature type="transmembrane region" description="Helical" evidence="5">
    <location>
        <begin position="273"/>
        <end position="291"/>
    </location>
</feature>
<feature type="transmembrane region" description="Helical" evidence="5">
    <location>
        <begin position="417"/>
        <end position="442"/>
    </location>
</feature>
<feature type="domain" description="Amino acid permease/ SLC12A" evidence="6">
    <location>
        <begin position="41"/>
        <end position="495"/>
    </location>
</feature>
<sequence length="536" mass="59254">MSNTSKEVRSAPNVFLRESTGLVKEANALDILGLATLNIGIGIGAAWVFFWGPYYAPGGNIALGIILVALPMIFGALSWALLATIMPRSGGDYVFNSRILHPLLGFFSSFGWVVSQYIWLGLEAAWIANPYGSSFAYMMGWNSIGQFLNSGMGMFTVGLVIILLSVLLLLKGLKYLLRFQAVMFLFGVLMFLISWVIFASNSPKTFQLAWDAYSSKFGSASYHDILMLAQNAGISMTPSLMQAILIMPVVFWSLGYPYFGAYIAGETKNVRKSVLFGLVGAVVLTSLFYLLTDYFIERSVGHEFLASIAYVAGNGLSQYKIPVTPFFNFLAGILTQNPILKFLLGWGMVATVLVWAPYSLLGQTRVALAWSFDRLAPSFLGDVSERFHSPLKSLLFFALGGIIVLYIYSFYYPQMLVSFTAIIAVVATTFLFTSISAIIVPFRKNVKELYESSPVSYYKIGKLPFITLCGIVYLSLLLVVLYFYLTNPAYGALYYPSIELISGTYVAGAALYFIAKYYRKKQGIELELAFKGLPPE</sequence>
<feature type="transmembrane region" description="Helical" evidence="5">
    <location>
        <begin position="147"/>
        <end position="170"/>
    </location>
</feature>
<dbReference type="GO" id="GO:0016020">
    <property type="term" value="C:membrane"/>
    <property type="evidence" value="ECO:0007669"/>
    <property type="project" value="UniProtKB-SubCell"/>
</dbReference>
<dbReference type="PANTHER" id="PTHR42770">
    <property type="entry name" value="AMINO ACID TRANSPORTER-RELATED"/>
    <property type="match status" value="1"/>
</dbReference>
<evidence type="ECO:0000256" key="1">
    <source>
        <dbReference type="ARBA" id="ARBA00004141"/>
    </source>
</evidence>
<dbReference type="InterPro" id="IPR004841">
    <property type="entry name" value="AA-permease/SLC12A_dom"/>
</dbReference>
<feature type="transmembrane region" description="Helical" evidence="5">
    <location>
        <begin position="240"/>
        <end position="261"/>
    </location>
</feature>
<keyword evidence="3 5" id="KW-1133">Transmembrane helix</keyword>
<gene>
    <name evidence="7" type="ORF">B9Q02_06575</name>
</gene>
<dbReference type="Proteomes" id="UP000240569">
    <property type="component" value="Unassembled WGS sequence"/>
</dbReference>
<feature type="transmembrane region" description="Helical" evidence="5">
    <location>
        <begin position="497"/>
        <end position="515"/>
    </location>
</feature>
<protein>
    <recommendedName>
        <fullName evidence="6">Amino acid permease/ SLC12A domain-containing protein</fullName>
    </recommendedName>
</protein>
<evidence type="ECO:0000256" key="3">
    <source>
        <dbReference type="ARBA" id="ARBA00022989"/>
    </source>
</evidence>
<feature type="transmembrane region" description="Helical" evidence="5">
    <location>
        <begin position="339"/>
        <end position="361"/>
    </location>
</feature>
<accession>A0A2R6AG76</accession>
<proteinExistence type="predicted"/>
<evidence type="ECO:0000313" key="8">
    <source>
        <dbReference type="Proteomes" id="UP000240569"/>
    </source>
</evidence>
<feature type="transmembrane region" description="Helical" evidence="5">
    <location>
        <begin position="182"/>
        <end position="200"/>
    </location>
</feature>
<keyword evidence="2 5" id="KW-0812">Transmembrane</keyword>
<dbReference type="PANTHER" id="PTHR42770:SF7">
    <property type="entry name" value="MEMBRANE PROTEIN"/>
    <property type="match status" value="1"/>
</dbReference>
<evidence type="ECO:0000256" key="4">
    <source>
        <dbReference type="ARBA" id="ARBA00023136"/>
    </source>
</evidence>
<comment type="caution">
    <text evidence="7">The sequence shown here is derived from an EMBL/GenBank/DDBJ whole genome shotgun (WGS) entry which is preliminary data.</text>
</comment>
<feature type="transmembrane region" description="Helical" evidence="5">
    <location>
        <begin position="463"/>
        <end position="485"/>
    </location>
</feature>
<dbReference type="AlphaFoldDB" id="A0A2R6AG76"/>
<dbReference type="GO" id="GO:0055085">
    <property type="term" value="P:transmembrane transport"/>
    <property type="evidence" value="ECO:0007669"/>
    <property type="project" value="InterPro"/>
</dbReference>
<dbReference type="InterPro" id="IPR000175">
    <property type="entry name" value="Na/ntran_symport"/>
</dbReference>
<evidence type="ECO:0000313" key="7">
    <source>
        <dbReference type="EMBL" id="PSN85400.1"/>
    </source>
</evidence>
<comment type="subcellular location">
    <subcellularLocation>
        <location evidence="1">Membrane</location>
        <topology evidence="1">Multi-pass membrane protein</topology>
    </subcellularLocation>
</comment>
<feature type="transmembrane region" description="Helical" evidence="5">
    <location>
        <begin position="31"/>
        <end position="55"/>
    </location>
</feature>
<feature type="transmembrane region" description="Helical" evidence="5">
    <location>
        <begin position="394"/>
        <end position="411"/>
    </location>
</feature>
<evidence type="ECO:0000259" key="6">
    <source>
        <dbReference type="Pfam" id="PF00324"/>
    </source>
</evidence>